<feature type="chain" id="PRO_5047219142" evidence="6">
    <location>
        <begin position="18"/>
        <end position="204"/>
    </location>
</feature>
<name>A0ABU2ZFX7_9SPHN</name>
<keyword evidence="9" id="KW-1185">Reference proteome</keyword>
<comment type="subcellular location">
    <subcellularLocation>
        <location evidence="1">Cell outer membrane</location>
    </subcellularLocation>
</comment>
<evidence type="ECO:0000313" key="8">
    <source>
        <dbReference type="EMBL" id="MDT0575121.1"/>
    </source>
</evidence>
<dbReference type="PROSITE" id="PS51123">
    <property type="entry name" value="OMPA_2"/>
    <property type="match status" value="1"/>
</dbReference>
<evidence type="ECO:0000256" key="3">
    <source>
        <dbReference type="ARBA" id="ARBA00023237"/>
    </source>
</evidence>
<dbReference type="PRINTS" id="PR01021">
    <property type="entry name" value="OMPADOMAIN"/>
</dbReference>
<accession>A0ABU2ZFX7</accession>
<keyword evidence="3" id="KW-0998">Cell outer membrane</keyword>
<evidence type="ECO:0000256" key="1">
    <source>
        <dbReference type="ARBA" id="ARBA00004442"/>
    </source>
</evidence>
<feature type="domain" description="OmpA-like" evidence="7">
    <location>
        <begin position="59"/>
        <end position="184"/>
    </location>
</feature>
<dbReference type="SUPFAM" id="SSF103088">
    <property type="entry name" value="OmpA-like"/>
    <property type="match status" value="1"/>
</dbReference>
<keyword evidence="2 4" id="KW-0472">Membrane</keyword>
<feature type="compositionally biased region" description="Low complexity" evidence="5">
    <location>
        <begin position="180"/>
        <end position="194"/>
    </location>
</feature>
<protein>
    <submittedName>
        <fullName evidence="8">OmpA family protein</fullName>
    </submittedName>
</protein>
<gene>
    <name evidence="8" type="ORF">RM533_02845</name>
</gene>
<dbReference type="RefSeq" id="WP_311339660.1">
    <property type="nucleotide sequence ID" value="NZ_JAVRHS010000001.1"/>
</dbReference>
<organism evidence="8 9">
    <name type="scientific">Croceicoccus esteveae</name>
    <dbReference type="NCBI Taxonomy" id="3075597"/>
    <lineage>
        <taxon>Bacteria</taxon>
        <taxon>Pseudomonadati</taxon>
        <taxon>Pseudomonadota</taxon>
        <taxon>Alphaproteobacteria</taxon>
        <taxon>Sphingomonadales</taxon>
        <taxon>Erythrobacteraceae</taxon>
        <taxon>Croceicoccus</taxon>
    </lineage>
</organism>
<evidence type="ECO:0000256" key="5">
    <source>
        <dbReference type="SAM" id="MobiDB-lite"/>
    </source>
</evidence>
<dbReference type="InterPro" id="IPR006665">
    <property type="entry name" value="OmpA-like"/>
</dbReference>
<evidence type="ECO:0000256" key="4">
    <source>
        <dbReference type="PROSITE-ProRule" id="PRU00473"/>
    </source>
</evidence>
<feature type="compositionally biased region" description="Polar residues" evidence="5">
    <location>
        <begin position="22"/>
        <end position="38"/>
    </location>
</feature>
<dbReference type="InterPro" id="IPR050330">
    <property type="entry name" value="Bact_OuterMem_StrucFunc"/>
</dbReference>
<feature type="region of interest" description="Disordered" evidence="5">
    <location>
        <begin position="22"/>
        <end position="58"/>
    </location>
</feature>
<sequence>MIKAAHATPLAAMLVLAACSGDATSTSDANGASPQQVQDEPVAPPEPVSILREDPTLDAVEEPPMQPLVVVVPWSGRALKQMPDAQAAIMQAVQSEQFAAQGQITIRGHTDSVGSDEANLRVSRNRAEAVAEALREAGADPDRIDVIPMGEMRPIAPNARLDGSPDENGRARNRRVEIHIAPPTSATADPASISQAAVPETDIP</sequence>
<proteinExistence type="predicted"/>
<dbReference type="InterPro" id="IPR006664">
    <property type="entry name" value="OMP_bac"/>
</dbReference>
<comment type="caution">
    <text evidence="8">The sequence shown here is derived from an EMBL/GenBank/DDBJ whole genome shotgun (WGS) entry which is preliminary data.</text>
</comment>
<keyword evidence="6" id="KW-0732">Signal</keyword>
<dbReference type="Proteomes" id="UP001259803">
    <property type="component" value="Unassembled WGS sequence"/>
</dbReference>
<dbReference type="EMBL" id="JAVRHS010000001">
    <property type="protein sequence ID" value="MDT0575121.1"/>
    <property type="molecule type" value="Genomic_DNA"/>
</dbReference>
<dbReference type="PROSITE" id="PS51257">
    <property type="entry name" value="PROKAR_LIPOPROTEIN"/>
    <property type="match status" value="1"/>
</dbReference>
<dbReference type="PANTHER" id="PTHR30329">
    <property type="entry name" value="STATOR ELEMENT OF FLAGELLAR MOTOR COMPLEX"/>
    <property type="match status" value="1"/>
</dbReference>
<feature type="region of interest" description="Disordered" evidence="5">
    <location>
        <begin position="180"/>
        <end position="204"/>
    </location>
</feature>
<reference evidence="8 9" key="1">
    <citation type="submission" date="2023-09" db="EMBL/GenBank/DDBJ databases">
        <authorList>
            <person name="Rey-Velasco X."/>
        </authorList>
    </citation>
    <scope>NUCLEOTIDE SEQUENCE [LARGE SCALE GENOMIC DNA]</scope>
    <source>
        <strain evidence="8 9">F390</strain>
    </source>
</reference>
<dbReference type="PANTHER" id="PTHR30329:SF21">
    <property type="entry name" value="LIPOPROTEIN YIAD-RELATED"/>
    <property type="match status" value="1"/>
</dbReference>
<evidence type="ECO:0000256" key="2">
    <source>
        <dbReference type="ARBA" id="ARBA00023136"/>
    </source>
</evidence>
<evidence type="ECO:0000259" key="7">
    <source>
        <dbReference type="PROSITE" id="PS51123"/>
    </source>
</evidence>
<dbReference type="InterPro" id="IPR036737">
    <property type="entry name" value="OmpA-like_sf"/>
</dbReference>
<dbReference type="Pfam" id="PF00691">
    <property type="entry name" value="OmpA"/>
    <property type="match status" value="1"/>
</dbReference>
<feature type="signal peptide" evidence="6">
    <location>
        <begin position="1"/>
        <end position="17"/>
    </location>
</feature>
<feature type="region of interest" description="Disordered" evidence="5">
    <location>
        <begin position="155"/>
        <end position="174"/>
    </location>
</feature>
<evidence type="ECO:0000256" key="6">
    <source>
        <dbReference type="SAM" id="SignalP"/>
    </source>
</evidence>
<dbReference type="CDD" id="cd07185">
    <property type="entry name" value="OmpA_C-like"/>
    <property type="match status" value="1"/>
</dbReference>
<evidence type="ECO:0000313" key="9">
    <source>
        <dbReference type="Proteomes" id="UP001259803"/>
    </source>
</evidence>
<dbReference type="Gene3D" id="3.30.1330.60">
    <property type="entry name" value="OmpA-like domain"/>
    <property type="match status" value="1"/>
</dbReference>